<evidence type="ECO:0000313" key="2">
    <source>
        <dbReference type="Proteomes" id="UP000183832"/>
    </source>
</evidence>
<dbReference type="AlphaFoldDB" id="A0A1J1IQL9"/>
<dbReference type="EMBL" id="CVRI01000057">
    <property type="protein sequence ID" value="CRL02531.1"/>
    <property type="molecule type" value="Genomic_DNA"/>
</dbReference>
<evidence type="ECO:0000313" key="1">
    <source>
        <dbReference type="EMBL" id="CRL02531.1"/>
    </source>
</evidence>
<protein>
    <submittedName>
        <fullName evidence="1">CLUMA_CG015506, isoform A</fullName>
    </submittedName>
</protein>
<name>A0A1J1IQL9_9DIPT</name>
<proteinExistence type="predicted"/>
<accession>A0A1J1IQL9</accession>
<reference evidence="1 2" key="1">
    <citation type="submission" date="2015-04" db="EMBL/GenBank/DDBJ databases">
        <authorList>
            <person name="Syromyatnikov M.Y."/>
            <person name="Popov V.N."/>
        </authorList>
    </citation>
    <scope>NUCLEOTIDE SEQUENCE [LARGE SCALE GENOMIC DNA]</scope>
</reference>
<dbReference type="Proteomes" id="UP000183832">
    <property type="component" value="Unassembled WGS sequence"/>
</dbReference>
<organism evidence="1 2">
    <name type="scientific">Clunio marinus</name>
    <dbReference type="NCBI Taxonomy" id="568069"/>
    <lineage>
        <taxon>Eukaryota</taxon>
        <taxon>Metazoa</taxon>
        <taxon>Ecdysozoa</taxon>
        <taxon>Arthropoda</taxon>
        <taxon>Hexapoda</taxon>
        <taxon>Insecta</taxon>
        <taxon>Pterygota</taxon>
        <taxon>Neoptera</taxon>
        <taxon>Endopterygota</taxon>
        <taxon>Diptera</taxon>
        <taxon>Nematocera</taxon>
        <taxon>Chironomoidea</taxon>
        <taxon>Chironomidae</taxon>
        <taxon>Clunio</taxon>
    </lineage>
</organism>
<gene>
    <name evidence="1" type="ORF">CLUMA_CG015506</name>
</gene>
<keyword evidence="2" id="KW-1185">Reference proteome</keyword>
<sequence>MRVFENGKWNEFINSHLTIFSVIKLSFQLWVKHLKDEKRRCVTVVKALFHFKNVDFGLRQHFMSDKHLTLRLLYVKADFPHSFILV</sequence>